<comment type="caution">
    <text evidence="2">The sequence shown here is derived from an EMBL/GenBank/DDBJ whole genome shotgun (WGS) entry which is preliminary data.</text>
</comment>
<protein>
    <submittedName>
        <fullName evidence="2">Uncharacterized protein</fullName>
    </submittedName>
</protein>
<keyword evidence="3" id="KW-1185">Reference proteome</keyword>
<name>A0ABN1UXD0_9ACTN</name>
<feature type="region of interest" description="Disordered" evidence="1">
    <location>
        <begin position="1"/>
        <end position="49"/>
    </location>
</feature>
<evidence type="ECO:0000313" key="2">
    <source>
        <dbReference type="EMBL" id="GAA1178540.1"/>
    </source>
</evidence>
<dbReference type="Proteomes" id="UP001501371">
    <property type="component" value="Unassembled WGS sequence"/>
</dbReference>
<evidence type="ECO:0000313" key="3">
    <source>
        <dbReference type="Proteomes" id="UP001501371"/>
    </source>
</evidence>
<accession>A0ABN1UXD0</accession>
<proteinExistence type="predicted"/>
<feature type="compositionally biased region" description="Basic and acidic residues" evidence="1">
    <location>
        <begin position="39"/>
        <end position="49"/>
    </location>
</feature>
<organism evidence="2 3">
    <name type="scientific">Streptomyces hebeiensis</name>
    <dbReference type="NCBI Taxonomy" id="229486"/>
    <lineage>
        <taxon>Bacteria</taxon>
        <taxon>Bacillati</taxon>
        <taxon>Actinomycetota</taxon>
        <taxon>Actinomycetes</taxon>
        <taxon>Kitasatosporales</taxon>
        <taxon>Streptomycetaceae</taxon>
        <taxon>Streptomyces</taxon>
    </lineage>
</organism>
<reference evidence="2 3" key="1">
    <citation type="journal article" date="2019" name="Int. J. Syst. Evol. Microbiol.">
        <title>The Global Catalogue of Microorganisms (GCM) 10K type strain sequencing project: providing services to taxonomists for standard genome sequencing and annotation.</title>
        <authorList>
            <consortium name="The Broad Institute Genomics Platform"/>
            <consortium name="The Broad Institute Genome Sequencing Center for Infectious Disease"/>
            <person name="Wu L."/>
            <person name="Ma J."/>
        </authorList>
    </citation>
    <scope>NUCLEOTIDE SEQUENCE [LARGE SCALE GENOMIC DNA]</scope>
    <source>
        <strain evidence="2 3">JCM 12696</strain>
    </source>
</reference>
<gene>
    <name evidence="2" type="ORF">GCM10009654_39780</name>
</gene>
<sequence length="49" mass="4992">MHGTGPGSGFPLPVLRPSGPSPHRPEESEGPEASGEQEASGKPEARSGR</sequence>
<evidence type="ECO:0000256" key="1">
    <source>
        <dbReference type="SAM" id="MobiDB-lite"/>
    </source>
</evidence>
<dbReference type="EMBL" id="BAAAKV010000035">
    <property type="protein sequence ID" value="GAA1178540.1"/>
    <property type="molecule type" value="Genomic_DNA"/>
</dbReference>